<dbReference type="RefSeq" id="WP_250826926.1">
    <property type="nucleotide sequence ID" value="NZ_JAMOIL010000009.1"/>
</dbReference>
<dbReference type="InterPro" id="IPR036291">
    <property type="entry name" value="NAD(P)-bd_dom_sf"/>
</dbReference>
<keyword evidence="2" id="KW-0560">Oxidoreductase</keyword>
<dbReference type="PRINTS" id="PR00081">
    <property type="entry name" value="GDHRDH"/>
</dbReference>
<dbReference type="Pfam" id="PF00106">
    <property type="entry name" value="adh_short"/>
    <property type="match status" value="1"/>
</dbReference>
<dbReference type="GO" id="GO:0016020">
    <property type="term" value="C:membrane"/>
    <property type="evidence" value="ECO:0007669"/>
    <property type="project" value="TreeGrafter"/>
</dbReference>
<dbReference type="Proteomes" id="UP001139485">
    <property type="component" value="Unassembled WGS sequence"/>
</dbReference>
<gene>
    <name evidence="3" type="ORF">M8330_08100</name>
</gene>
<evidence type="ECO:0000313" key="4">
    <source>
        <dbReference type="Proteomes" id="UP001139485"/>
    </source>
</evidence>
<dbReference type="PANTHER" id="PTHR44196">
    <property type="entry name" value="DEHYDROGENASE/REDUCTASE SDR FAMILY MEMBER 7B"/>
    <property type="match status" value="1"/>
</dbReference>
<dbReference type="EMBL" id="JAMOIL010000009">
    <property type="protein sequence ID" value="MCM0620256.1"/>
    <property type="molecule type" value="Genomic_DNA"/>
</dbReference>
<proteinExistence type="inferred from homology"/>
<comment type="caution">
    <text evidence="3">The sequence shown here is derived from an EMBL/GenBank/DDBJ whole genome shotgun (WGS) entry which is preliminary data.</text>
</comment>
<keyword evidence="4" id="KW-1185">Reference proteome</keyword>
<organism evidence="3 4">
    <name type="scientific">Nocardioides bruguierae</name>
    <dbReference type="NCBI Taxonomy" id="2945102"/>
    <lineage>
        <taxon>Bacteria</taxon>
        <taxon>Bacillati</taxon>
        <taxon>Actinomycetota</taxon>
        <taxon>Actinomycetes</taxon>
        <taxon>Propionibacteriales</taxon>
        <taxon>Nocardioidaceae</taxon>
        <taxon>Nocardioides</taxon>
    </lineage>
</organism>
<protein>
    <submittedName>
        <fullName evidence="3">SDR family oxidoreductase</fullName>
    </submittedName>
</protein>
<dbReference type="PANTHER" id="PTHR44196:SF1">
    <property type="entry name" value="DEHYDROGENASE_REDUCTASE SDR FAMILY MEMBER 7B"/>
    <property type="match status" value="1"/>
</dbReference>
<evidence type="ECO:0000313" key="3">
    <source>
        <dbReference type="EMBL" id="MCM0620256.1"/>
    </source>
</evidence>
<dbReference type="AlphaFoldDB" id="A0A9X2IDY6"/>
<dbReference type="PROSITE" id="PS00061">
    <property type="entry name" value="ADH_SHORT"/>
    <property type="match status" value="1"/>
</dbReference>
<dbReference type="NCBIfam" id="NF006099">
    <property type="entry name" value="PRK08251.1"/>
    <property type="match status" value="1"/>
</dbReference>
<reference evidence="3" key="1">
    <citation type="submission" date="2022-05" db="EMBL/GenBank/DDBJ databases">
        <authorList>
            <person name="Tuo L."/>
        </authorList>
    </citation>
    <scope>NUCLEOTIDE SEQUENCE</scope>
    <source>
        <strain evidence="3">BSK12Z-4</strain>
    </source>
</reference>
<accession>A0A9X2IDY6</accession>
<evidence type="ECO:0000256" key="2">
    <source>
        <dbReference type="ARBA" id="ARBA00023002"/>
    </source>
</evidence>
<dbReference type="Gene3D" id="3.40.50.720">
    <property type="entry name" value="NAD(P)-binding Rossmann-like Domain"/>
    <property type="match status" value="1"/>
</dbReference>
<evidence type="ECO:0000256" key="1">
    <source>
        <dbReference type="ARBA" id="ARBA00006484"/>
    </source>
</evidence>
<comment type="similarity">
    <text evidence="1">Belongs to the short-chain dehydrogenases/reductases (SDR) family.</text>
</comment>
<dbReference type="SUPFAM" id="SSF51735">
    <property type="entry name" value="NAD(P)-binding Rossmann-fold domains"/>
    <property type="match status" value="1"/>
</dbReference>
<dbReference type="InterPro" id="IPR002347">
    <property type="entry name" value="SDR_fam"/>
</dbReference>
<sequence>MRTLITGASSGLGAEMARQLAAAGHDLALTARRTDRLDDLTAEIGAVSPGVRVCSAPLDVSDLGAVPRVVQQLRAELGGLERVVVNAGAGKGRPIGSGRPDANIETLTTNVLGALATMEAAMAVFREQGHGHLVVVSSVMSVRAMPTHMTAYAASKAAVARLAEGVRAEVDAGELKGRVRVTVLHPGYIASEMTGAKSGRTPLMVDTETGVAAMVEAIEKEVGRAFVPRWPWEVLGRVLAIAPPALARRLG</sequence>
<dbReference type="GO" id="GO:0016491">
    <property type="term" value="F:oxidoreductase activity"/>
    <property type="evidence" value="ECO:0007669"/>
    <property type="project" value="UniProtKB-KW"/>
</dbReference>
<name>A0A9X2IDY6_9ACTN</name>
<dbReference type="InterPro" id="IPR020904">
    <property type="entry name" value="Sc_DH/Rdtase_CS"/>
</dbReference>